<evidence type="ECO:0000313" key="9">
    <source>
        <dbReference type="EMBL" id="GAQ24727.1"/>
    </source>
</evidence>
<evidence type="ECO:0000256" key="1">
    <source>
        <dbReference type="ARBA" id="ARBA00004651"/>
    </source>
</evidence>
<evidence type="ECO:0000256" key="3">
    <source>
        <dbReference type="ARBA" id="ARBA00022475"/>
    </source>
</evidence>
<keyword evidence="3" id="KW-1003">Cell membrane</keyword>
<organism evidence="9">
    <name type="scientific">Tepidanaerobacter syntrophicus</name>
    <dbReference type="NCBI Taxonomy" id="224999"/>
    <lineage>
        <taxon>Bacteria</taxon>
        <taxon>Bacillati</taxon>
        <taxon>Bacillota</taxon>
        <taxon>Clostridia</taxon>
        <taxon>Thermosediminibacterales</taxon>
        <taxon>Tepidanaerobacteraceae</taxon>
        <taxon>Tepidanaerobacter</taxon>
    </lineage>
</organism>
<dbReference type="AlphaFoldDB" id="A0A0U9HP03"/>
<dbReference type="CDD" id="cd06261">
    <property type="entry name" value="TM_PBP2"/>
    <property type="match status" value="1"/>
</dbReference>
<evidence type="ECO:0000259" key="8">
    <source>
        <dbReference type="PROSITE" id="PS50928"/>
    </source>
</evidence>
<dbReference type="PANTHER" id="PTHR43386">
    <property type="entry name" value="OLIGOPEPTIDE TRANSPORT SYSTEM PERMEASE PROTEIN APPC"/>
    <property type="match status" value="1"/>
</dbReference>
<feature type="transmembrane region" description="Helical" evidence="7">
    <location>
        <begin position="134"/>
        <end position="158"/>
    </location>
</feature>
<dbReference type="GO" id="GO:0005886">
    <property type="term" value="C:plasma membrane"/>
    <property type="evidence" value="ECO:0007669"/>
    <property type="project" value="UniProtKB-SubCell"/>
</dbReference>
<evidence type="ECO:0000256" key="6">
    <source>
        <dbReference type="ARBA" id="ARBA00023136"/>
    </source>
</evidence>
<dbReference type="STRING" id="224999.GCA_001485475_00733"/>
<evidence type="ECO:0000256" key="2">
    <source>
        <dbReference type="ARBA" id="ARBA00022448"/>
    </source>
</evidence>
<dbReference type="InterPro" id="IPR050366">
    <property type="entry name" value="BP-dependent_transpt_permease"/>
</dbReference>
<protein>
    <submittedName>
        <fullName evidence="9">Peptide/nickel transport system permease protein</fullName>
    </submittedName>
</protein>
<dbReference type="OrthoDB" id="9797852at2"/>
<keyword evidence="4 7" id="KW-0812">Transmembrane</keyword>
<keyword evidence="6 7" id="KW-0472">Membrane</keyword>
<gene>
    <name evidence="9" type="ORF">TSYNT_6106</name>
</gene>
<comment type="similarity">
    <text evidence="7">Belongs to the binding-protein-dependent transport system permease family.</text>
</comment>
<feature type="transmembrane region" description="Helical" evidence="7">
    <location>
        <begin position="256"/>
        <end position="276"/>
    </location>
</feature>
<dbReference type="Proteomes" id="UP000062160">
    <property type="component" value="Unassembled WGS sequence"/>
</dbReference>
<dbReference type="InterPro" id="IPR025966">
    <property type="entry name" value="OppC_N"/>
</dbReference>
<accession>A0A0U9HP03</accession>
<feature type="transmembrane region" description="Helical" evidence="7">
    <location>
        <begin position="24"/>
        <end position="46"/>
    </location>
</feature>
<dbReference type="Gene3D" id="1.10.3720.10">
    <property type="entry name" value="MetI-like"/>
    <property type="match status" value="1"/>
</dbReference>
<dbReference type="PANTHER" id="PTHR43386:SF1">
    <property type="entry name" value="D,D-DIPEPTIDE TRANSPORT SYSTEM PERMEASE PROTEIN DDPC-RELATED"/>
    <property type="match status" value="1"/>
</dbReference>
<dbReference type="SUPFAM" id="SSF161098">
    <property type="entry name" value="MetI-like"/>
    <property type="match status" value="1"/>
</dbReference>
<evidence type="ECO:0000256" key="7">
    <source>
        <dbReference type="RuleBase" id="RU363032"/>
    </source>
</evidence>
<keyword evidence="2 7" id="KW-0813">Transport</keyword>
<dbReference type="EMBL" id="DF977000">
    <property type="protein sequence ID" value="GAQ24727.1"/>
    <property type="molecule type" value="Genomic_DNA"/>
</dbReference>
<dbReference type="RefSeq" id="WP_059031820.1">
    <property type="nucleotide sequence ID" value="NZ_BSDN01000003.1"/>
</dbReference>
<evidence type="ECO:0000256" key="5">
    <source>
        <dbReference type="ARBA" id="ARBA00022989"/>
    </source>
</evidence>
<dbReference type="PROSITE" id="PS50928">
    <property type="entry name" value="ABC_TM1"/>
    <property type="match status" value="1"/>
</dbReference>
<name>A0A0U9HP03_9FIRM</name>
<dbReference type="InterPro" id="IPR035906">
    <property type="entry name" value="MetI-like_sf"/>
</dbReference>
<comment type="subcellular location">
    <subcellularLocation>
        <location evidence="1 7">Cell membrane</location>
        <topology evidence="1 7">Multi-pass membrane protein</topology>
    </subcellularLocation>
</comment>
<dbReference type="Pfam" id="PF12911">
    <property type="entry name" value="OppC_N"/>
    <property type="match status" value="1"/>
</dbReference>
<dbReference type="InterPro" id="IPR000515">
    <property type="entry name" value="MetI-like"/>
</dbReference>
<keyword evidence="5 7" id="KW-1133">Transmembrane helix</keyword>
<dbReference type="Pfam" id="PF00528">
    <property type="entry name" value="BPD_transp_1"/>
    <property type="match status" value="1"/>
</dbReference>
<feature type="domain" description="ABC transmembrane type-1" evidence="8">
    <location>
        <begin position="85"/>
        <end position="276"/>
    </location>
</feature>
<feature type="transmembrane region" description="Helical" evidence="7">
    <location>
        <begin position="87"/>
        <end position="113"/>
    </location>
</feature>
<proteinExistence type="inferred from homology"/>
<evidence type="ECO:0000313" key="10">
    <source>
        <dbReference type="Proteomes" id="UP000062160"/>
    </source>
</evidence>
<sequence length="289" mass="31928">MSELQKKRNSYYTDVFKRFKRHKLAMFGIAMLTIIILAVLLLPMIFKLDPYTTMVAPALSRPSVKFILGTDATGRDNFARLLYGGRVSLLVGLASTFISIIIGVPLGLIAAYYRGIAEIVIMRIVDIFMSFPSMVLIMVLVSIMGPSIWSVTVVIGVLEWTQFARQIYGTALSIREKEYIEAARAVGASDFRIITRYILPNSIAPILIAATFRTAAAMLQESTLSFLGMGVQPPQASWGNILYNAQSIAILSTRPWMWVPAGILLILTVLSVNFVGDGLRDALDPKMKV</sequence>
<keyword evidence="10" id="KW-1185">Reference proteome</keyword>
<evidence type="ECO:0000256" key="4">
    <source>
        <dbReference type="ARBA" id="ARBA00022692"/>
    </source>
</evidence>
<reference evidence="9" key="1">
    <citation type="journal article" date="2016" name="Genome Announc.">
        <title>Draft Genome Sequence of the Syntrophic Lactate-Degrading Bacterium Tepidanaerobacter syntrophicus JLT.</title>
        <authorList>
            <person name="Matsuura N."/>
            <person name="Ohashi A."/>
            <person name="Tourlousse D.M."/>
            <person name="Sekiguchi Y."/>
        </authorList>
    </citation>
    <scope>NUCLEOTIDE SEQUENCE [LARGE SCALE GENOMIC DNA]</scope>
    <source>
        <strain evidence="9">JL</strain>
    </source>
</reference>
<dbReference type="GO" id="GO:0055085">
    <property type="term" value="P:transmembrane transport"/>
    <property type="evidence" value="ECO:0007669"/>
    <property type="project" value="InterPro"/>
</dbReference>